<keyword evidence="1" id="KW-0812">Transmembrane</keyword>
<reference evidence="2" key="1">
    <citation type="submission" date="2020-08" db="EMBL/GenBank/DDBJ databases">
        <title>Multicomponent nature underlies the extraordinary mechanical properties of spider dragline silk.</title>
        <authorList>
            <person name="Kono N."/>
            <person name="Nakamura H."/>
            <person name="Mori M."/>
            <person name="Yoshida Y."/>
            <person name="Ohtoshi R."/>
            <person name="Malay A.D."/>
            <person name="Moran D.A.P."/>
            <person name="Tomita M."/>
            <person name="Numata K."/>
            <person name="Arakawa K."/>
        </authorList>
    </citation>
    <scope>NUCLEOTIDE SEQUENCE</scope>
</reference>
<proteinExistence type="predicted"/>
<gene>
    <name evidence="2" type="ORF">NPIL_618811</name>
</gene>
<evidence type="ECO:0000256" key="1">
    <source>
        <dbReference type="SAM" id="Phobius"/>
    </source>
</evidence>
<keyword evidence="1" id="KW-1133">Transmembrane helix</keyword>
<evidence type="ECO:0000313" key="2">
    <source>
        <dbReference type="EMBL" id="GFT69106.1"/>
    </source>
</evidence>
<protein>
    <submittedName>
        <fullName evidence="2">Uncharacterized protein</fullName>
    </submittedName>
</protein>
<dbReference type="EMBL" id="BMAW01069459">
    <property type="protein sequence ID" value="GFT69106.1"/>
    <property type="molecule type" value="Genomic_DNA"/>
</dbReference>
<dbReference type="Proteomes" id="UP000887013">
    <property type="component" value="Unassembled WGS sequence"/>
</dbReference>
<organism evidence="2 3">
    <name type="scientific">Nephila pilipes</name>
    <name type="common">Giant wood spider</name>
    <name type="synonym">Nephila maculata</name>
    <dbReference type="NCBI Taxonomy" id="299642"/>
    <lineage>
        <taxon>Eukaryota</taxon>
        <taxon>Metazoa</taxon>
        <taxon>Ecdysozoa</taxon>
        <taxon>Arthropoda</taxon>
        <taxon>Chelicerata</taxon>
        <taxon>Arachnida</taxon>
        <taxon>Araneae</taxon>
        <taxon>Araneomorphae</taxon>
        <taxon>Entelegynae</taxon>
        <taxon>Araneoidea</taxon>
        <taxon>Nephilidae</taxon>
        <taxon>Nephila</taxon>
    </lineage>
</organism>
<feature type="transmembrane region" description="Helical" evidence="1">
    <location>
        <begin position="20"/>
        <end position="41"/>
    </location>
</feature>
<sequence length="117" mass="13205">MNVFDILQKDSLHEDATELSPLPFVLALFSGLVMGHIHLSWMIEAVICMRYVFSGYVPDRQEIMMGQLGSASEFVTSVLIGLACPLQSHCEELVCHQWFLRSFWYLPACVLASVSHD</sequence>
<keyword evidence="3" id="KW-1185">Reference proteome</keyword>
<evidence type="ECO:0000313" key="3">
    <source>
        <dbReference type="Proteomes" id="UP000887013"/>
    </source>
</evidence>
<name>A0A8X6U136_NEPPI</name>
<accession>A0A8X6U136</accession>
<keyword evidence="1" id="KW-0472">Membrane</keyword>
<dbReference type="AlphaFoldDB" id="A0A8X6U136"/>
<comment type="caution">
    <text evidence="2">The sequence shown here is derived from an EMBL/GenBank/DDBJ whole genome shotgun (WGS) entry which is preliminary data.</text>
</comment>